<evidence type="ECO:0000256" key="2">
    <source>
        <dbReference type="ARBA" id="ARBA00022723"/>
    </source>
</evidence>
<dbReference type="OrthoDB" id="291007at2759"/>
<dbReference type="InterPro" id="IPR024079">
    <property type="entry name" value="MetalloPept_cat_dom_sf"/>
</dbReference>
<keyword evidence="3 6" id="KW-0378">Hydrolase</keyword>
<keyword evidence="2 6" id="KW-0479">Metal-binding</keyword>
<proteinExistence type="predicted"/>
<feature type="chain" id="PRO_5039961469" description="Metalloendopeptidase" evidence="7">
    <location>
        <begin position="19"/>
        <end position="865"/>
    </location>
</feature>
<feature type="compositionally biased region" description="Basic and acidic residues" evidence="8">
    <location>
        <begin position="528"/>
        <end position="537"/>
    </location>
</feature>
<feature type="binding site" evidence="6">
    <location>
        <position position="297"/>
    </location>
    <ligand>
        <name>Zn(2+)</name>
        <dbReference type="ChEBI" id="CHEBI:29105"/>
        <note>catalytic</note>
    </ligand>
</feature>
<dbReference type="RefSeq" id="XP_022831951.1">
    <property type="nucleotide sequence ID" value="XM_022976183.1"/>
</dbReference>
<comment type="caution">
    <text evidence="6">Lacks conserved residue(s) required for the propagation of feature annotation.</text>
</comment>
<evidence type="ECO:0000256" key="8">
    <source>
        <dbReference type="SAM" id="MobiDB-lite"/>
    </source>
</evidence>
<protein>
    <recommendedName>
        <fullName evidence="7">Metalloendopeptidase</fullName>
        <ecNumber evidence="7">3.4.24.-</ecNumber>
    </recommendedName>
</protein>
<feature type="binding site" evidence="6">
    <location>
        <position position="287"/>
    </location>
    <ligand>
        <name>Zn(2+)</name>
        <dbReference type="ChEBI" id="CHEBI:29105"/>
        <note>catalytic</note>
    </ligand>
</feature>
<feature type="binding site" evidence="6">
    <location>
        <position position="746"/>
    </location>
    <ligand>
        <name>Zn(2+)</name>
        <dbReference type="ChEBI" id="CHEBI:29105"/>
        <note>catalytic</note>
    </ligand>
</feature>
<dbReference type="Gene3D" id="3.40.390.10">
    <property type="entry name" value="Collagenase (Catalytic Domain)"/>
    <property type="match status" value="3"/>
</dbReference>
<feature type="binding site" evidence="6">
    <location>
        <position position="291"/>
    </location>
    <ligand>
        <name>Zn(2+)</name>
        <dbReference type="ChEBI" id="CHEBI:29105"/>
        <note>catalytic</note>
    </ligand>
</feature>
<dbReference type="CDD" id="cd04280">
    <property type="entry name" value="ZnMc_astacin_like"/>
    <property type="match status" value="1"/>
</dbReference>
<feature type="active site" evidence="6">
    <location>
        <position position="288"/>
    </location>
</feature>
<feature type="domain" description="Peptidase M12A" evidence="9">
    <location>
        <begin position="619"/>
        <end position="846"/>
    </location>
</feature>
<feature type="compositionally biased region" description="Acidic residues" evidence="8">
    <location>
        <begin position="498"/>
        <end position="511"/>
    </location>
</feature>
<dbReference type="AlphaFoldDB" id="A0A9J7ENL8"/>
<dbReference type="GeneID" id="111360291"/>
<comment type="cofactor">
    <cofactor evidence="6 7">
        <name>Zn(2+)</name>
        <dbReference type="ChEBI" id="CHEBI:29105"/>
    </cofactor>
    <text evidence="6 7">Binds 1 zinc ion per subunit.</text>
</comment>
<keyword evidence="7" id="KW-0732">Signal</keyword>
<dbReference type="KEGG" id="sliu:111360291"/>
<evidence type="ECO:0000313" key="10">
    <source>
        <dbReference type="Proteomes" id="UP000301870"/>
    </source>
</evidence>
<dbReference type="PROSITE" id="PS51864">
    <property type="entry name" value="ASTACIN"/>
    <property type="match status" value="2"/>
</dbReference>
<feature type="signal peptide" evidence="7">
    <location>
        <begin position="1"/>
        <end position="18"/>
    </location>
</feature>
<dbReference type="InterPro" id="IPR001506">
    <property type="entry name" value="Peptidase_M12A"/>
</dbReference>
<dbReference type="EC" id="3.4.24.-" evidence="7"/>
<evidence type="ECO:0000256" key="3">
    <source>
        <dbReference type="ARBA" id="ARBA00022801"/>
    </source>
</evidence>
<feature type="region of interest" description="Disordered" evidence="8">
    <location>
        <begin position="475"/>
        <end position="539"/>
    </location>
</feature>
<evidence type="ECO:0000256" key="5">
    <source>
        <dbReference type="ARBA" id="ARBA00023049"/>
    </source>
</evidence>
<dbReference type="InterPro" id="IPR006026">
    <property type="entry name" value="Peptidase_Metallo"/>
</dbReference>
<dbReference type="PANTHER" id="PTHR10127:SF780">
    <property type="entry name" value="METALLOENDOPEPTIDASE"/>
    <property type="match status" value="1"/>
</dbReference>
<evidence type="ECO:0000259" key="9">
    <source>
        <dbReference type="PROSITE" id="PS51864"/>
    </source>
</evidence>
<organism evidence="10 11">
    <name type="scientific">Spodoptera litura</name>
    <name type="common">Asian cotton leafworm</name>
    <dbReference type="NCBI Taxonomy" id="69820"/>
    <lineage>
        <taxon>Eukaryota</taxon>
        <taxon>Metazoa</taxon>
        <taxon>Ecdysozoa</taxon>
        <taxon>Arthropoda</taxon>
        <taxon>Hexapoda</taxon>
        <taxon>Insecta</taxon>
        <taxon>Pterygota</taxon>
        <taxon>Neoptera</taxon>
        <taxon>Endopterygota</taxon>
        <taxon>Lepidoptera</taxon>
        <taxon>Glossata</taxon>
        <taxon>Ditrysia</taxon>
        <taxon>Noctuoidea</taxon>
        <taxon>Noctuidae</taxon>
        <taxon>Amphipyrinae</taxon>
        <taxon>Spodoptera</taxon>
    </lineage>
</organism>
<keyword evidence="1 6" id="KW-0645">Protease</keyword>
<feature type="binding site" evidence="6">
    <location>
        <position position="752"/>
    </location>
    <ligand>
        <name>Zn(2+)</name>
        <dbReference type="ChEBI" id="CHEBI:29105"/>
        <note>catalytic</note>
    </ligand>
</feature>
<dbReference type="Proteomes" id="UP000301870">
    <property type="component" value="Chromosome 30"/>
</dbReference>
<keyword evidence="5 6" id="KW-0482">Metalloprotease</keyword>
<reference evidence="11" key="1">
    <citation type="submission" date="2025-08" db="UniProtKB">
        <authorList>
            <consortium name="RefSeq"/>
        </authorList>
    </citation>
    <scope>IDENTIFICATION</scope>
    <source>
        <strain evidence="11">Ishihara</strain>
        <tissue evidence="11">Whole body</tissue>
    </source>
</reference>
<dbReference type="Pfam" id="PF01400">
    <property type="entry name" value="Astacin"/>
    <property type="match status" value="2"/>
</dbReference>
<sequence>MLLGIYLLLSIQILIIKCSIHTGLDELVVRRVDPKLIEKKRENTREMCRIFNSETFRTMMPGQGLPFTNFDQNELTQKENGNVKEKKKAEEKIQIRPRRKRDIKSINPALKPKDEERVEKIVDKIYDDLLEKGHNISYRRKELPTVDDKGKPMATNKSGRRFPFAPFIMEGPTTDNIHKNTSFVDTKPPRFHHGIIPYFIDSKTYDAHLSEKILEAFDYFEKATCVRLQRLRERPTDQRSLQNVIWLYITNPSGIRQCVHSNEKAEIKGVQMIVFGYDCMSVGDISHEIMHILGFSHEHTRPDRDQYITILWDHVKEGYKKFFEIQYTHTHLDNLPYDYASVLHYPARAFSRNGQVTILAEPNIKIGQREGLSELDVEKVSMLYSNECVKRNREYLVMTCPSVVRTQEVASTAVTQEEIEDYFEDRVWPYGIINYQFRDKLEFSAEELENINAVIRHIEKETCIEFRDLSGMIRDVEDESSNSNTTPEELDNSKEDTVVDSDDQTVTENETDGGGLESDNGKQGTDIHNTKNMDNDKLPNVIPNFSDIEDGDAPYRNLNNMNDVDKEKVILNVMSVEDGNRKGNNLLNGLEIPNFLDILDGDDPEVIKNGFTTTTAKANKKKCVKSRDRKNKNIPRNNLDNTMIKQQKNFKAGKSSYVGSKLKEIILDEAKASNISATQKNSTTRKKRAIQMSPSRRHATFFVQFTRSPLPGCRCPHPGKPEGKYVVAINSDCFNSVNDLLHLFVHILGLDHQHNMYDRDNYLHILWDELTEDVRQEMKTKLVPAASVGFPYDYQSVMHYPWLQIKDGKTNIMYPIWNDGWAMGNWQGLSSADVQKLNLLYFKQCVVRRQHAEKIELLRQKKKNK</sequence>
<evidence type="ECO:0000256" key="1">
    <source>
        <dbReference type="ARBA" id="ARBA00022670"/>
    </source>
</evidence>
<dbReference type="SUPFAM" id="SSF55486">
    <property type="entry name" value="Metalloproteases ('zincins'), catalytic domain"/>
    <property type="match status" value="2"/>
</dbReference>
<evidence type="ECO:0000256" key="7">
    <source>
        <dbReference type="RuleBase" id="RU361183"/>
    </source>
</evidence>
<feature type="binding site" evidence="6">
    <location>
        <position position="742"/>
    </location>
    <ligand>
        <name>Zn(2+)</name>
        <dbReference type="ChEBI" id="CHEBI:29105"/>
        <note>catalytic</note>
    </ligand>
</feature>
<feature type="domain" description="Peptidase M12A" evidence="9">
    <location>
        <begin position="182"/>
        <end position="389"/>
    </location>
</feature>
<evidence type="ECO:0000256" key="4">
    <source>
        <dbReference type="ARBA" id="ARBA00022833"/>
    </source>
</evidence>
<gene>
    <name evidence="11" type="primary">LOC111360291</name>
</gene>
<keyword evidence="10" id="KW-1185">Reference proteome</keyword>
<dbReference type="InterPro" id="IPR034035">
    <property type="entry name" value="Astacin-like_dom"/>
</dbReference>
<keyword evidence="4 6" id="KW-0862">Zinc</keyword>
<accession>A0A9J7ENL8</accession>
<dbReference type="PANTHER" id="PTHR10127">
    <property type="entry name" value="DISCOIDIN, CUB, EGF, LAMININ , AND ZINC METALLOPROTEASE DOMAIN CONTAINING"/>
    <property type="match status" value="1"/>
</dbReference>
<dbReference type="GO" id="GO:0006508">
    <property type="term" value="P:proteolysis"/>
    <property type="evidence" value="ECO:0007669"/>
    <property type="project" value="UniProtKB-KW"/>
</dbReference>
<dbReference type="SMART" id="SM00235">
    <property type="entry name" value="ZnMc"/>
    <property type="match status" value="2"/>
</dbReference>
<evidence type="ECO:0000313" key="11">
    <source>
        <dbReference type="RefSeq" id="XP_022831951.1"/>
    </source>
</evidence>
<name>A0A9J7ENL8_SPOLT</name>
<dbReference type="PRINTS" id="PR00480">
    <property type="entry name" value="ASTACIN"/>
</dbReference>
<evidence type="ECO:0000256" key="6">
    <source>
        <dbReference type="PROSITE-ProRule" id="PRU01211"/>
    </source>
</evidence>
<dbReference type="GO" id="GO:0004222">
    <property type="term" value="F:metalloendopeptidase activity"/>
    <property type="evidence" value="ECO:0007669"/>
    <property type="project" value="UniProtKB-UniRule"/>
</dbReference>
<dbReference type="GO" id="GO:0008270">
    <property type="term" value="F:zinc ion binding"/>
    <property type="evidence" value="ECO:0007669"/>
    <property type="project" value="UniProtKB-UniRule"/>
</dbReference>